<organism evidence="3 4">
    <name type="scientific">Actinophytocola xinjiangensis</name>
    <dbReference type="NCBI Taxonomy" id="485602"/>
    <lineage>
        <taxon>Bacteria</taxon>
        <taxon>Bacillati</taxon>
        <taxon>Actinomycetota</taxon>
        <taxon>Actinomycetes</taxon>
        <taxon>Pseudonocardiales</taxon>
        <taxon>Pseudonocardiaceae</taxon>
    </lineage>
</organism>
<accession>A0A7Z1AXX4</accession>
<keyword evidence="4" id="KW-1185">Reference proteome</keyword>
<evidence type="ECO:0000313" key="3">
    <source>
        <dbReference type="EMBL" id="OLF09761.1"/>
    </source>
</evidence>
<dbReference type="EMBL" id="MSIF01000008">
    <property type="protein sequence ID" value="OLF09761.1"/>
    <property type="molecule type" value="Genomic_DNA"/>
</dbReference>
<evidence type="ECO:0000256" key="1">
    <source>
        <dbReference type="SAM" id="SignalP"/>
    </source>
</evidence>
<reference evidence="3 4" key="1">
    <citation type="submission" date="2016-12" db="EMBL/GenBank/DDBJ databases">
        <title>The draft genome sequence of Actinophytocola xinjiangensis.</title>
        <authorList>
            <person name="Wang W."/>
            <person name="Yuan L."/>
        </authorList>
    </citation>
    <scope>NUCLEOTIDE SEQUENCE [LARGE SCALE GENOMIC DNA]</scope>
    <source>
        <strain evidence="3 4">CGMCC 4.4663</strain>
    </source>
</reference>
<evidence type="ECO:0000313" key="4">
    <source>
        <dbReference type="Proteomes" id="UP000185696"/>
    </source>
</evidence>
<dbReference type="Proteomes" id="UP000185696">
    <property type="component" value="Unassembled WGS sequence"/>
</dbReference>
<dbReference type="OrthoDB" id="26872at2"/>
<dbReference type="Gene3D" id="1.20.1260.10">
    <property type="match status" value="1"/>
</dbReference>
<name>A0A7Z1AXX4_9PSEU</name>
<dbReference type="InterPro" id="IPR012347">
    <property type="entry name" value="Ferritin-like"/>
</dbReference>
<dbReference type="InterPro" id="IPR005183">
    <property type="entry name" value="DUF305_CopM-like"/>
</dbReference>
<sequence length="194" mass="20642">MRKYLWGIGAAAIAALVAGCGDTDATHQPGEISAPATTAGANQADRNDQDIAFAQGMIPHHQQAIDMALLAAERATSAEVKDLAGRVQDAQDPEIEQLTGLLERWGAPAESGMDHGDMSHEGMMTDEEMGQLETATGPDFDRTWVRLMIRHHEGAVAMATAQLSGGANAEAKELAQRIIDAQQAEIVEMRGLTL</sequence>
<keyword evidence="1" id="KW-0732">Signal</keyword>
<gene>
    <name evidence="3" type="ORF">BLA60_18450</name>
</gene>
<dbReference type="PROSITE" id="PS51257">
    <property type="entry name" value="PROKAR_LIPOPROTEIN"/>
    <property type="match status" value="1"/>
</dbReference>
<proteinExistence type="predicted"/>
<dbReference type="RefSeq" id="WP_075134152.1">
    <property type="nucleotide sequence ID" value="NZ_MSIF01000008.1"/>
</dbReference>
<feature type="chain" id="PRO_5039212015" evidence="1">
    <location>
        <begin position="21"/>
        <end position="194"/>
    </location>
</feature>
<feature type="signal peptide" evidence="1">
    <location>
        <begin position="1"/>
        <end position="20"/>
    </location>
</feature>
<comment type="caution">
    <text evidence="3">The sequence shown here is derived from an EMBL/GenBank/DDBJ whole genome shotgun (WGS) entry which is preliminary data.</text>
</comment>
<dbReference type="PANTHER" id="PTHR36933">
    <property type="entry name" value="SLL0788 PROTEIN"/>
    <property type="match status" value="1"/>
</dbReference>
<dbReference type="PANTHER" id="PTHR36933:SF1">
    <property type="entry name" value="SLL0788 PROTEIN"/>
    <property type="match status" value="1"/>
</dbReference>
<dbReference type="AlphaFoldDB" id="A0A7Z1AXX4"/>
<dbReference type="Pfam" id="PF03713">
    <property type="entry name" value="DUF305"/>
    <property type="match status" value="1"/>
</dbReference>
<feature type="domain" description="DUF305" evidence="2">
    <location>
        <begin position="50"/>
        <end position="192"/>
    </location>
</feature>
<protein>
    <submittedName>
        <fullName evidence="3">DUF305 domain-containing protein</fullName>
    </submittedName>
</protein>
<evidence type="ECO:0000259" key="2">
    <source>
        <dbReference type="Pfam" id="PF03713"/>
    </source>
</evidence>